<keyword evidence="2" id="KW-1133">Transmembrane helix</keyword>
<keyword evidence="2" id="KW-0812">Transmembrane</keyword>
<evidence type="ECO:0000313" key="4">
    <source>
        <dbReference type="Proteomes" id="UP000624709"/>
    </source>
</evidence>
<evidence type="ECO:0000313" key="3">
    <source>
        <dbReference type="EMBL" id="GIE69880.1"/>
    </source>
</evidence>
<evidence type="ECO:0000256" key="2">
    <source>
        <dbReference type="SAM" id="Phobius"/>
    </source>
</evidence>
<organism evidence="3 4">
    <name type="scientific">Actinoplanes palleronii</name>
    <dbReference type="NCBI Taxonomy" id="113570"/>
    <lineage>
        <taxon>Bacteria</taxon>
        <taxon>Bacillati</taxon>
        <taxon>Actinomycetota</taxon>
        <taxon>Actinomycetes</taxon>
        <taxon>Micromonosporales</taxon>
        <taxon>Micromonosporaceae</taxon>
        <taxon>Actinoplanes</taxon>
    </lineage>
</organism>
<feature type="region of interest" description="Disordered" evidence="1">
    <location>
        <begin position="76"/>
        <end position="96"/>
    </location>
</feature>
<feature type="transmembrane region" description="Helical" evidence="2">
    <location>
        <begin position="12"/>
        <end position="32"/>
    </location>
</feature>
<accession>A0ABQ4BHW4</accession>
<protein>
    <submittedName>
        <fullName evidence="3">Uncharacterized protein</fullName>
    </submittedName>
</protein>
<name>A0ABQ4BHW4_9ACTN</name>
<evidence type="ECO:0000256" key="1">
    <source>
        <dbReference type="SAM" id="MobiDB-lite"/>
    </source>
</evidence>
<keyword evidence="2" id="KW-0472">Membrane</keyword>
<dbReference type="Proteomes" id="UP000624709">
    <property type="component" value="Unassembled WGS sequence"/>
</dbReference>
<sequence>MDEMMWGPASDYRAMGLVLAAGAVAGLVRAYIAHRTRCHAEREASVRAAARATGLMGLAERHRGVVRIVERDRDGHREVEFGGRESTAGGSDEEAA</sequence>
<comment type="caution">
    <text evidence="3">The sequence shown here is derived from an EMBL/GenBank/DDBJ whole genome shotgun (WGS) entry which is preliminary data.</text>
</comment>
<reference evidence="3 4" key="1">
    <citation type="submission" date="2021-01" db="EMBL/GenBank/DDBJ databases">
        <title>Whole genome shotgun sequence of Actinoplanes palleronii NBRC 14916.</title>
        <authorList>
            <person name="Komaki H."/>
            <person name="Tamura T."/>
        </authorList>
    </citation>
    <scope>NUCLEOTIDE SEQUENCE [LARGE SCALE GENOMIC DNA]</scope>
    <source>
        <strain evidence="3 4">NBRC 14916</strain>
    </source>
</reference>
<dbReference type="EMBL" id="BOMS01000093">
    <property type="protein sequence ID" value="GIE69880.1"/>
    <property type="molecule type" value="Genomic_DNA"/>
</dbReference>
<proteinExistence type="predicted"/>
<gene>
    <name evidence="3" type="ORF">Apa02nite_059880</name>
</gene>
<keyword evidence="4" id="KW-1185">Reference proteome</keyword>